<evidence type="ECO:0000256" key="3">
    <source>
        <dbReference type="ARBA" id="ARBA00022555"/>
    </source>
</evidence>
<comment type="catalytic activity">
    <reaction evidence="10 12">
        <text>a 5,6-dihydrouridine in tRNA + NADP(+) = a uridine in tRNA + NADPH + H(+)</text>
        <dbReference type="Rhea" id="RHEA:23624"/>
        <dbReference type="Rhea" id="RHEA-COMP:13339"/>
        <dbReference type="Rhea" id="RHEA-COMP:13887"/>
        <dbReference type="ChEBI" id="CHEBI:15378"/>
        <dbReference type="ChEBI" id="CHEBI:57783"/>
        <dbReference type="ChEBI" id="CHEBI:58349"/>
        <dbReference type="ChEBI" id="CHEBI:65315"/>
        <dbReference type="ChEBI" id="CHEBI:74443"/>
    </reaction>
</comment>
<evidence type="ECO:0000256" key="2">
    <source>
        <dbReference type="ARBA" id="ARBA00002790"/>
    </source>
</evidence>
<comment type="similarity">
    <text evidence="13">Belongs to the dus family.</text>
</comment>
<evidence type="ECO:0000256" key="16">
    <source>
        <dbReference type="SAM" id="MobiDB-lite"/>
    </source>
</evidence>
<dbReference type="GO" id="GO:0000049">
    <property type="term" value="F:tRNA binding"/>
    <property type="evidence" value="ECO:0007669"/>
    <property type="project" value="UniProtKB-UniRule"/>
</dbReference>
<dbReference type="PANTHER" id="PTHR45846">
    <property type="entry name" value="TRNA-DIHYDROURIDINE(47) SYNTHASE [NAD(P)(+)]-LIKE"/>
    <property type="match status" value="1"/>
</dbReference>
<dbReference type="NCBIfam" id="TIGR00737">
    <property type="entry name" value="nifR3_yhdG"/>
    <property type="match status" value="1"/>
</dbReference>
<dbReference type="RefSeq" id="WP_086383774.1">
    <property type="nucleotide sequence ID" value="NZ_NBTY01000200.1"/>
</dbReference>
<evidence type="ECO:0000256" key="14">
    <source>
        <dbReference type="PIRSR" id="PIRSR006621-1"/>
    </source>
</evidence>
<dbReference type="InterPro" id="IPR032887">
    <property type="entry name" value="DusB"/>
</dbReference>
<reference evidence="18 19" key="1">
    <citation type="submission" date="2017-03" db="EMBL/GenBank/DDBJ databases">
        <title>Genome analysis of strain PAMC 26510.</title>
        <authorList>
            <person name="Oh H.-M."/>
            <person name="Yang J.-A."/>
        </authorList>
    </citation>
    <scope>NUCLEOTIDE SEQUENCE [LARGE SCALE GENOMIC DNA]</scope>
    <source>
        <strain evidence="18 19">PAMC 26510</strain>
    </source>
</reference>
<dbReference type="AlphaFoldDB" id="A0A242M5Z1"/>
<feature type="binding site" evidence="12 15">
    <location>
        <position position="149"/>
    </location>
    <ligand>
        <name>FMN</name>
        <dbReference type="ChEBI" id="CHEBI:58210"/>
    </ligand>
</feature>
<comment type="caution">
    <text evidence="18">The sequence shown here is derived from an EMBL/GenBank/DDBJ whole genome shotgun (WGS) entry which is preliminary data.</text>
</comment>
<dbReference type="InterPro" id="IPR018517">
    <property type="entry name" value="tRNA_hU_synthase_CS"/>
</dbReference>
<evidence type="ECO:0000313" key="19">
    <source>
        <dbReference type="Proteomes" id="UP000194546"/>
    </source>
</evidence>
<comment type="catalytic activity">
    <reaction evidence="11 12">
        <text>a 5,6-dihydrouridine in tRNA + NAD(+) = a uridine in tRNA + NADH + H(+)</text>
        <dbReference type="Rhea" id="RHEA:54452"/>
        <dbReference type="Rhea" id="RHEA-COMP:13339"/>
        <dbReference type="Rhea" id="RHEA-COMP:13887"/>
        <dbReference type="ChEBI" id="CHEBI:15378"/>
        <dbReference type="ChEBI" id="CHEBI:57540"/>
        <dbReference type="ChEBI" id="CHEBI:57945"/>
        <dbReference type="ChEBI" id="CHEBI:65315"/>
        <dbReference type="ChEBI" id="CHEBI:74443"/>
    </reaction>
</comment>
<feature type="binding site" evidence="12 15">
    <location>
        <begin position="234"/>
        <end position="235"/>
    </location>
    <ligand>
        <name>FMN</name>
        <dbReference type="ChEBI" id="CHEBI:58210"/>
    </ligand>
</feature>
<comment type="function">
    <text evidence="2 12 13">Catalyzes the synthesis of 5,6-dihydrouridine (D), a modified base found in the D-loop of most tRNAs, via the reduction of the C5-C6 double bond in target uridines.</text>
</comment>
<keyword evidence="5 12" id="KW-0288">FMN</keyword>
<keyword evidence="7 12" id="KW-0521">NADP</keyword>
<organism evidence="18 19">
    <name type="scientific">Caballeronia sordidicola</name>
    <name type="common">Burkholderia sordidicola</name>
    <dbReference type="NCBI Taxonomy" id="196367"/>
    <lineage>
        <taxon>Bacteria</taxon>
        <taxon>Pseudomonadati</taxon>
        <taxon>Pseudomonadota</taxon>
        <taxon>Betaproteobacteria</taxon>
        <taxon>Burkholderiales</taxon>
        <taxon>Burkholderiaceae</taxon>
        <taxon>Caballeronia</taxon>
    </lineage>
</organism>
<gene>
    <name evidence="12" type="primary">dusB</name>
    <name evidence="18" type="ORF">PAMC26510_34855</name>
</gene>
<keyword evidence="8 12" id="KW-0694">RNA-binding</keyword>
<dbReference type="InterPro" id="IPR035587">
    <property type="entry name" value="DUS-like_FMN-bd"/>
</dbReference>
<evidence type="ECO:0000256" key="15">
    <source>
        <dbReference type="PIRSR" id="PIRSR006621-2"/>
    </source>
</evidence>
<dbReference type="InterPro" id="IPR004652">
    <property type="entry name" value="DusB-like"/>
</dbReference>
<dbReference type="InterPro" id="IPR013785">
    <property type="entry name" value="Aldolase_TIM"/>
</dbReference>
<dbReference type="GO" id="GO:0050660">
    <property type="term" value="F:flavin adenine dinucleotide binding"/>
    <property type="evidence" value="ECO:0007669"/>
    <property type="project" value="InterPro"/>
</dbReference>
<evidence type="ECO:0000259" key="17">
    <source>
        <dbReference type="Pfam" id="PF01207"/>
    </source>
</evidence>
<evidence type="ECO:0000256" key="9">
    <source>
        <dbReference type="ARBA" id="ARBA00023002"/>
    </source>
</evidence>
<accession>A0A242M5Z1</accession>
<evidence type="ECO:0000313" key="18">
    <source>
        <dbReference type="EMBL" id="OTP66512.1"/>
    </source>
</evidence>
<keyword evidence="3 12" id="KW-0820">tRNA-binding</keyword>
<proteinExistence type="inferred from homology"/>
<dbReference type="Proteomes" id="UP000194546">
    <property type="component" value="Unassembled WGS sequence"/>
</dbReference>
<evidence type="ECO:0000256" key="8">
    <source>
        <dbReference type="ARBA" id="ARBA00022884"/>
    </source>
</evidence>
<dbReference type="Gene3D" id="3.20.20.70">
    <property type="entry name" value="Aldolase class I"/>
    <property type="match status" value="1"/>
</dbReference>
<keyword evidence="9 12" id="KW-0560">Oxidoreductase</keyword>
<protein>
    <recommendedName>
        <fullName evidence="12">tRNA-dihydrouridine synthase B</fullName>
        <ecNumber evidence="12">1.3.1.-</ecNumber>
    </recommendedName>
</protein>
<feature type="active site" description="Proton donor" evidence="12 14">
    <location>
        <position position="105"/>
    </location>
</feature>
<dbReference type="CDD" id="cd02801">
    <property type="entry name" value="DUS_like_FMN"/>
    <property type="match status" value="1"/>
</dbReference>
<dbReference type="GO" id="GO:0017150">
    <property type="term" value="F:tRNA dihydrouridine synthase activity"/>
    <property type="evidence" value="ECO:0007669"/>
    <property type="project" value="UniProtKB-UniRule"/>
</dbReference>
<dbReference type="GO" id="GO:0010181">
    <property type="term" value="F:FMN binding"/>
    <property type="evidence" value="ECO:0007669"/>
    <property type="project" value="UniProtKB-UniRule"/>
</dbReference>
<evidence type="ECO:0000256" key="4">
    <source>
        <dbReference type="ARBA" id="ARBA00022630"/>
    </source>
</evidence>
<feature type="region of interest" description="Disordered" evidence="16">
    <location>
        <begin position="342"/>
        <end position="369"/>
    </location>
</feature>
<keyword evidence="4 12" id="KW-0285">Flavoprotein</keyword>
<feature type="binding site" evidence="12 15">
    <location>
        <begin position="21"/>
        <end position="23"/>
    </location>
    <ligand>
        <name>FMN</name>
        <dbReference type="ChEBI" id="CHEBI:58210"/>
    </ligand>
</feature>
<evidence type="ECO:0000256" key="12">
    <source>
        <dbReference type="HAMAP-Rule" id="MF_02042"/>
    </source>
</evidence>
<dbReference type="PIRSF" id="PIRSF006621">
    <property type="entry name" value="Dus"/>
    <property type="match status" value="1"/>
</dbReference>
<evidence type="ECO:0000256" key="7">
    <source>
        <dbReference type="ARBA" id="ARBA00022857"/>
    </source>
</evidence>
<dbReference type="HAMAP" id="MF_02042">
    <property type="entry name" value="DusB_subfam"/>
    <property type="match status" value="1"/>
</dbReference>
<evidence type="ECO:0000256" key="11">
    <source>
        <dbReference type="ARBA" id="ARBA00048802"/>
    </source>
</evidence>
<dbReference type="SUPFAM" id="SSF51395">
    <property type="entry name" value="FMN-linked oxidoreductases"/>
    <property type="match status" value="1"/>
</dbReference>
<evidence type="ECO:0000256" key="6">
    <source>
        <dbReference type="ARBA" id="ARBA00022694"/>
    </source>
</evidence>
<evidence type="ECO:0000256" key="1">
    <source>
        <dbReference type="ARBA" id="ARBA00001917"/>
    </source>
</evidence>
<dbReference type="EMBL" id="NBTY01000200">
    <property type="protein sequence ID" value="OTP66512.1"/>
    <property type="molecule type" value="Genomic_DNA"/>
</dbReference>
<keyword evidence="6 12" id="KW-0819">tRNA processing</keyword>
<feature type="domain" description="DUS-like FMN-binding" evidence="17">
    <location>
        <begin position="19"/>
        <end position="327"/>
    </location>
</feature>
<dbReference type="EC" id="1.3.1.-" evidence="12"/>
<dbReference type="PROSITE" id="PS01136">
    <property type="entry name" value="UPF0034"/>
    <property type="match status" value="1"/>
</dbReference>
<evidence type="ECO:0000256" key="10">
    <source>
        <dbReference type="ARBA" id="ARBA00048205"/>
    </source>
</evidence>
<comment type="similarity">
    <text evidence="12">Belongs to the Dus family. DusB subfamily.</text>
</comment>
<feature type="compositionally biased region" description="Polar residues" evidence="16">
    <location>
        <begin position="358"/>
        <end position="369"/>
    </location>
</feature>
<dbReference type="Gene3D" id="1.10.1200.80">
    <property type="entry name" value="Putative flavin oxidoreducatase, domain 2"/>
    <property type="match status" value="1"/>
</dbReference>
<keyword evidence="15" id="KW-0547">Nucleotide-binding</keyword>
<dbReference type="Pfam" id="PF01207">
    <property type="entry name" value="Dus"/>
    <property type="match status" value="1"/>
</dbReference>
<sequence length="369" mass="40224">MPISTPAIGPHILRNNLFVAPMAGVTDRPFRQLCKRMGAGYAVSEMVASNAQLWKSEKTMRRANHAGEVEPISVQIAGADPKMLAEAARHNVANGAQIIDINMGCPAKKVCNVAAGSALLQNEALVAEIVQAVVNAVGVGPDAVPVTLKIRTGWNRENKNALNIARIAQDAGISMLTVHGRTRADLYKGDAEYETIAAVKASVRIPVVANGDITTPEKARHVFAVTGADAIMIGRAAQGRPWLFREIEHFLLTGQHLPAPRIDEIQALMNEHLEDHYDFYGEFTGVRTARKHIGWYTRGLSGANTFRHRMNTLDSTREQLLAVNEFFDAQKALSDRLVYVEEPGADAERSGNDEEETCGTQNQTDRLAA</sequence>
<evidence type="ECO:0000256" key="13">
    <source>
        <dbReference type="PIRNR" id="PIRNR006621"/>
    </source>
</evidence>
<evidence type="ECO:0000256" key="5">
    <source>
        <dbReference type="ARBA" id="ARBA00022643"/>
    </source>
</evidence>
<name>A0A242M5Z1_CABSO</name>
<dbReference type="PANTHER" id="PTHR45846:SF1">
    <property type="entry name" value="TRNA-DIHYDROURIDINE(47) SYNTHASE [NAD(P)(+)]-LIKE"/>
    <property type="match status" value="1"/>
</dbReference>
<dbReference type="InterPro" id="IPR024036">
    <property type="entry name" value="tRNA-dHydroUridine_Synthase_C"/>
</dbReference>
<feature type="binding site" evidence="15">
    <location>
        <position position="179"/>
    </location>
    <ligand>
        <name>FMN</name>
        <dbReference type="ChEBI" id="CHEBI:58210"/>
    </ligand>
</feature>
<comment type="cofactor">
    <cofactor evidence="1 12 13 15">
        <name>FMN</name>
        <dbReference type="ChEBI" id="CHEBI:58210"/>
    </cofactor>
</comment>
<dbReference type="InterPro" id="IPR001269">
    <property type="entry name" value="DUS_fam"/>
</dbReference>
<feature type="binding site" evidence="12 15">
    <location>
        <position position="75"/>
    </location>
    <ligand>
        <name>FMN</name>
        <dbReference type="ChEBI" id="CHEBI:58210"/>
    </ligand>
</feature>
<feature type="binding site" evidence="12">
    <location>
        <begin position="210"/>
        <end position="212"/>
    </location>
    <ligand>
        <name>FMN</name>
        <dbReference type="ChEBI" id="CHEBI:58210"/>
    </ligand>
</feature>